<evidence type="ECO:0000256" key="3">
    <source>
        <dbReference type="SAM" id="MobiDB-lite"/>
    </source>
</evidence>
<evidence type="ECO:0000256" key="1">
    <source>
        <dbReference type="ARBA" id="ARBA00004613"/>
    </source>
</evidence>
<evidence type="ECO:0000313" key="6">
    <source>
        <dbReference type="Proteomes" id="UP000054047"/>
    </source>
</evidence>
<protein>
    <submittedName>
        <fullName evidence="5">Uncharacterized protein</fullName>
    </submittedName>
</protein>
<dbReference type="SUPFAM" id="SSF50242">
    <property type="entry name" value="TIMP-like"/>
    <property type="match status" value="1"/>
</dbReference>
<feature type="region of interest" description="Disordered" evidence="3">
    <location>
        <begin position="87"/>
        <end position="178"/>
    </location>
</feature>
<dbReference type="Proteomes" id="UP000054047">
    <property type="component" value="Unassembled WGS sequence"/>
</dbReference>
<gene>
    <name evidence="5" type="ORF">ANCDUO_08403</name>
</gene>
<accession>A0A0C2CWL2</accession>
<proteinExistence type="predicted"/>
<dbReference type="InterPro" id="IPR001820">
    <property type="entry name" value="TIMP"/>
</dbReference>
<evidence type="ECO:0000256" key="4">
    <source>
        <dbReference type="SAM" id="SignalP"/>
    </source>
</evidence>
<dbReference type="GO" id="GO:0008191">
    <property type="term" value="F:metalloendopeptidase inhibitor activity"/>
    <property type="evidence" value="ECO:0007669"/>
    <property type="project" value="InterPro"/>
</dbReference>
<evidence type="ECO:0000256" key="2">
    <source>
        <dbReference type="ARBA" id="ARBA00022525"/>
    </source>
</evidence>
<comment type="subcellular location">
    <subcellularLocation>
        <location evidence="1">Secreted</location>
    </subcellularLocation>
</comment>
<dbReference type="InterPro" id="IPR008993">
    <property type="entry name" value="TIMP-like_OB-fold"/>
</dbReference>
<dbReference type="EMBL" id="KN730221">
    <property type="protein sequence ID" value="KIH61328.1"/>
    <property type="molecule type" value="Genomic_DNA"/>
</dbReference>
<reference evidence="5 6" key="1">
    <citation type="submission" date="2013-12" db="EMBL/GenBank/DDBJ databases">
        <title>Draft genome of the parsitic nematode Ancylostoma duodenale.</title>
        <authorList>
            <person name="Mitreva M."/>
        </authorList>
    </citation>
    <scope>NUCLEOTIDE SEQUENCE [LARGE SCALE GENOMIC DNA]</scope>
    <source>
        <strain evidence="5 6">Zhejiang</strain>
    </source>
</reference>
<dbReference type="Pfam" id="PF00965">
    <property type="entry name" value="TIMP"/>
    <property type="match status" value="1"/>
</dbReference>
<feature type="signal peptide" evidence="4">
    <location>
        <begin position="1"/>
        <end position="16"/>
    </location>
</feature>
<name>A0A0C2CWL2_9BILA</name>
<organism evidence="5 6">
    <name type="scientific">Ancylostoma duodenale</name>
    <dbReference type="NCBI Taxonomy" id="51022"/>
    <lineage>
        <taxon>Eukaryota</taxon>
        <taxon>Metazoa</taxon>
        <taxon>Ecdysozoa</taxon>
        <taxon>Nematoda</taxon>
        <taxon>Chromadorea</taxon>
        <taxon>Rhabditida</taxon>
        <taxon>Rhabditina</taxon>
        <taxon>Rhabditomorpha</taxon>
        <taxon>Strongyloidea</taxon>
        <taxon>Ancylostomatidae</taxon>
        <taxon>Ancylostomatinae</taxon>
        <taxon>Ancylostoma</taxon>
    </lineage>
</organism>
<dbReference type="AlphaFoldDB" id="A0A0C2CWL2"/>
<feature type="non-terminal residue" evidence="5">
    <location>
        <position position="178"/>
    </location>
</feature>
<keyword evidence="4" id="KW-0732">Signal</keyword>
<keyword evidence="6" id="KW-1185">Reference proteome</keyword>
<dbReference type="GO" id="GO:0005576">
    <property type="term" value="C:extracellular region"/>
    <property type="evidence" value="ECO:0007669"/>
    <property type="project" value="UniProtKB-SubCell"/>
</dbReference>
<evidence type="ECO:0000313" key="5">
    <source>
        <dbReference type="EMBL" id="KIH61328.1"/>
    </source>
</evidence>
<feature type="compositionally biased region" description="Acidic residues" evidence="3">
    <location>
        <begin position="146"/>
        <end position="155"/>
    </location>
</feature>
<sequence>MCLMNLSLVLLARVLAGPLVANSFLTTPNSECGVTGLLKDWDYFLTGKKGNDDKITLTSCDFVMPWTDLTTGEHDLLMELMWDPKKCEEKHDDKSVKESESGVKETDEKKVDENAGKPTEKNDEKKVEENGEKTAEENDEQKVEENGEETADENDEPKVKENGEETADENDEPKVKEN</sequence>
<dbReference type="OrthoDB" id="6041373at2759"/>
<feature type="compositionally biased region" description="Basic and acidic residues" evidence="3">
    <location>
        <begin position="87"/>
        <end position="145"/>
    </location>
</feature>
<keyword evidence="2" id="KW-0964">Secreted</keyword>
<dbReference type="Gene3D" id="2.40.50.120">
    <property type="match status" value="1"/>
</dbReference>
<feature type="chain" id="PRO_5002147009" evidence="4">
    <location>
        <begin position="17"/>
        <end position="178"/>
    </location>
</feature>